<accession>A0A3S3TVV3</accession>
<protein>
    <submittedName>
        <fullName evidence="1">ABC transporter substrate-binding protein</fullName>
    </submittedName>
</protein>
<sequence length="57" mass="6360">YQKKLEFLRNDPVTRNMDAVKHNRIIVLDADAMQAGIRLFRGLQTLSAAFASGKAAQ</sequence>
<gene>
    <name evidence="1" type="ORF">EOE48_28825</name>
</gene>
<proteinExistence type="predicted"/>
<reference evidence="1 2" key="1">
    <citation type="submission" date="2019-01" db="EMBL/GenBank/DDBJ databases">
        <authorList>
            <person name="Chen W.-M."/>
        </authorList>
    </citation>
    <scope>NUCLEOTIDE SEQUENCE [LARGE SCALE GENOMIC DNA]</scope>
    <source>
        <strain evidence="1 2">TER-1</strain>
    </source>
</reference>
<dbReference type="AlphaFoldDB" id="A0A3S3TVV3"/>
<organism evidence="1 2">
    <name type="scientific">Methylobacterium oryzihabitans</name>
    <dbReference type="NCBI Taxonomy" id="2499852"/>
    <lineage>
        <taxon>Bacteria</taxon>
        <taxon>Pseudomonadati</taxon>
        <taxon>Pseudomonadota</taxon>
        <taxon>Alphaproteobacteria</taxon>
        <taxon>Hyphomicrobiales</taxon>
        <taxon>Methylobacteriaceae</taxon>
        <taxon>Methylobacterium</taxon>
    </lineage>
</organism>
<dbReference type="EMBL" id="SACP01000151">
    <property type="protein sequence ID" value="RVU09679.1"/>
    <property type="molecule type" value="Genomic_DNA"/>
</dbReference>
<feature type="non-terminal residue" evidence="1">
    <location>
        <position position="1"/>
    </location>
</feature>
<evidence type="ECO:0000313" key="1">
    <source>
        <dbReference type="EMBL" id="RVU09679.1"/>
    </source>
</evidence>
<evidence type="ECO:0000313" key="2">
    <source>
        <dbReference type="Proteomes" id="UP000286997"/>
    </source>
</evidence>
<comment type="caution">
    <text evidence="1">The sequence shown here is derived from an EMBL/GenBank/DDBJ whole genome shotgun (WGS) entry which is preliminary data.</text>
</comment>
<dbReference type="SUPFAM" id="SSF53807">
    <property type="entry name" value="Helical backbone' metal receptor"/>
    <property type="match status" value="1"/>
</dbReference>
<name>A0A3S3TVV3_9HYPH</name>
<dbReference type="Gene3D" id="3.40.50.1980">
    <property type="entry name" value="Nitrogenase molybdenum iron protein domain"/>
    <property type="match status" value="1"/>
</dbReference>
<keyword evidence="2" id="KW-1185">Reference proteome</keyword>
<dbReference type="Proteomes" id="UP000286997">
    <property type="component" value="Unassembled WGS sequence"/>
</dbReference>